<accession>A0A251XIS6</accession>
<feature type="transmembrane region" description="Helical" evidence="7">
    <location>
        <begin position="384"/>
        <end position="409"/>
    </location>
</feature>
<evidence type="ECO:0000256" key="2">
    <source>
        <dbReference type="ARBA" id="ARBA00022448"/>
    </source>
</evidence>
<evidence type="ECO:0000256" key="8">
    <source>
        <dbReference type="SAM" id="MobiDB-lite"/>
    </source>
</evidence>
<keyword evidence="6 7" id="KW-0472">Membrane</keyword>
<keyword evidence="3" id="KW-1003">Cell membrane</keyword>
<evidence type="ECO:0000256" key="1">
    <source>
        <dbReference type="ARBA" id="ARBA00004651"/>
    </source>
</evidence>
<gene>
    <name evidence="10" type="primary">araQ_1</name>
    <name evidence="10" type="ORF">CMMCAS07_00180</name>
</gene>
<feature type="compositionally biased region" description="Basic and acidic residues" evidence="8">
    <location>
        <begin position="340"/>
        <end position="355"/>
    </location>
</feature>
<proteinExistence type="inferred from homology"/>
<dbReference type="Proteomes" id="UP000195062">
    <property type="component" value="Unassembled WGS sequence"/>
</dbReference>
<feature type="region of interest" description="Disordered" evidence="8">
    <location>
        <begin position="1"/>
        <end position="26"/>
    </location>
</feature>
<feature type="transmembrane region" description="Helical" evidence="7">
    <location>
        <begin position="140"/>
        <end position="162"/>
    </location>
</feature>
<name>A0A251XIS6_CLAMM</name>
<feature type="transmembrane region" description="Helical" evidence="7">
    <location>
        <begin position="105"/>
        <end position="128"/>
    </location>
</feature>
<dbReference type="InterPro" id="IPR035906">
    <property type="entry name" value="MetI-like_sf"/>
</dbReference>
<dbReference type="AlphaFoldDB" id="A0A251XIS6"/>
<dbReference type="PANTHER" id="PTHR43744:SF12">
    <property type="entry name" value="ABC TRANSPORTER PERMEASE PROTEIN MG189-RELATED"/>
    <property type="match status" value="1"/>
</dbReference>
<evidence type="ECO:0000256" key="7">
    <source>
        <dbReference type="RuleBase" id="RU363032"/>
    </source>
</evidence>
<keyword evidence="5 7" id="KW-1133">Transmembrane helix</keyword>
<feature type="transmembrane region" description="Helical" evidence="7">
    <location>
        <begin position="566"/>
        <end position="587"/>
    </location>
</feature>
<dbReference type="InterPro" id="IPR000515">
    <property type="entry name" value="MetI-like"/>
</dbReference>
<keyword evidence="4 7" id="KW-0812">Transmembrane</keyword>
<feature type="transmembrane region" description="Helical" evidence="7">
    <location>
        <begin position="519"/>
        <end position="540"/>
    </location>
</feature>
<evidence type="ECO:0000259" key="9">
    <source>
        <dbReference type="PROSITE" id="PS50928"/>
    </source>
</evidence>
<feature type="transmembrane region" description="Helical" evidence="7">
    <location>
        <begin position="622"/>
        <end position="644"/>
    </location>
</feature>
<feature type="compositionally biased region" description="Basic and acidic residues" evidence="8">
    <location>
        <begin position="364"/>
        <end position="377"/>
    </location>
</feature>
<feature type="transmembrane region" description="Helical" evidence="7">
    <location>
        <begin position="455"/>
        <end position="477"/>
    </location>
</feature>
<keyword evidence="2 7" id="KW-0813">Transport</keyword>
<keyword evidence="11" id="KW-1185">Reference proteome</keyword>
<comment type="subcellular location">
    <subcellularLocation>
        <location evidence="1 7">Cell membrane</location>
        <topology evidence="1 7">Multi-pass membrane protein</topology>
    </subcellularLocation>
</comment>
<feature type="compositionally biased region" description="Low complexity" evidence="8">
    <location>
        <begin position="289"/>
        <end position="323"/>
    </location>
</feature>
<evidence type="ECO:0000256" key="3">
    <source>
        <dbReference type="ARBA" id="ARBA00022475"/>
    </source>
</evidence>
<comment type="similarity">
    <text evidence="7">Belongs to the binding-protein-dependent transport system permease family.</text>
</comment>
<evidence type="ECO:0000256" key="5">
    <source>
        <dbReference type="ARBA" id="ARBA00022989"/>
    </source>
</evidence>
<dbReference type="CDD" id="cd06261">
    <property type="entry name" value="TM_PBP2"/>
    <property type="match status" value="1"/>
</dbReference>
<dbReference type="PROSITE" id="PS50928">
    <property type="entry name" value="ABC_TM1"/>
    <property type="match status" value="1"/>
</dbReference>
<evidence type="ECO:0000256" key="4">
    <source>
        <dbReference type="ARBA" id="ARBA00022692"/>
    </source>
</evidence>
<evidence type="ECO:0000313" key="10">
    <source>
        <dbReference type="EMBL" id="OUE03331.1"/>
    </source>
</evidence>
<feature type="compositionally biased region" description="Low complexity" evidence="8">
    <location>
        <begin position="247"/>
        <end position="260"/>
    </location>
</feature>
<dbReference type="Pfam" id="PF00528">
    <property type="entry name" value="BPD_transp_1"/>
    <property type="match status" value="1"/>
</dbReference>
<reference evidence="10 11" key="1">
    <citation type="submission" date="2016-08" db="EMBL/GenBank/DDBJ databases">
        <title>Genome sequence of Clavibacter michiganensis subsp. michiganensis strain CASJ007.</title>
        <authorList>
            <person name="Thapa S.P."/>
            <person name="Coaker G."/>
        </authorList>
    </citation>
    <scope>NUCLEOTIDE SEQUENCE [LARGE SCALE GENOMIC DNA]</scope>
    <source>
        <strain evidence="10">CASJ007</strain>
    </source>
</reference>
<feature type="transmembrane region" description="Helical" evidence="7">
    <location>
        <begin position="486"/>
        <end position="507"/>
    </location>
</feature>
<feature type="region of interest" description="Disordered" evidence="8">
    <location>
        <begin position="239"/>
        <end position="381"/>
    </location>
</feature>
<evidence type="ECO:0000313" key="11">
    <source>
        <dbReference type="Proteomes" id="UP000195062"/>
    </source>
</evidence>
<dbReference type="SUPFAM" id="SSF161098">
    <property type="entry name" value="MetI-like"/>
    <property type="match status" value="2"/>
</dbReference>
<organism evidence="10 11">
    <name type="scientific">Clavibacter michiganensis subsp. michiganensis</name>
    <dbReference type="NCBI Taxonomy" id="33013"/>
    <lineage>
        <taxon>Bacteria</taxon>
        <taxon>Bacillati</taxon>
        <taxon>Actinomycetota</taxon>
        <taxon>Actinomycetes</taxon>
        <taxon>Micrococcales</taxon>
        <taxon>Microbacteriaceae</taxon>
        <taxon>Clavibacter</taxon>
    </lineage>
</organism>
<dbReference type="EMBL" id="MDHH01000001">
    <property type="protein sequence ID" value="OUE03331.1"/>
    <property type="molecule type" value="Genomic_DNA"/>
</dbReference>
<sequence>MSVDTRQASGERAGTRPVRAQRSGVSKGQLKKSQTIAPWVLLAPFLAVFLLTFVLPIIYAVFQSFTTVRREGLFGEQGVTTVFAGFENYALALANDAFTASIGRVLLFGIVQVPVMIILCTILALLLESASAKWPQFFRAAYFMPYGVPGVIATILWGFLYIPGLSPIIDIAQMFGIQLDFLGAGTVLWSIANIVTWTYTGYNMLIIIAQLKSIPGDVYEAARIDGRARGARRCRSSCRSSGRRSCSRPCSRSSGRCSCSRSRRCSPPPPPRSTRSTRPTCRRTRPRSRTTTTASRRPRRSSSPSPRSCCRSSSSRSPTGSPRRSGKPPQRGRRGRAHDRHGGTTDHHRDGRGEGGAEAPRAGRRIEGEPSVEERQRPGRGHQAATRIIVTAILTLVALYFLVPVYYIVVAATKTTADLFSTNGFLFANMNLWQNLTMVFTYDDGIFVRWFLNSVLYAGVGALVATYFAAAGGYALAKYKFRGSNLVFGTILGGVLVPGTATALPLFLLFSSMGIANTYWSVLIPSLVSPFGLFLCRIYAQASVEDAVIESGRIDGASELRIFHTLALRSMTPALVTVFLFQLVGIWNNYFLPLIMLADTKLYPITLGLNNWRSQVDRLPEFYQLTTGGVLVSIIPLIAAMIVLQRFWRGGLTDGA</sequence>
<comment type="caution">
    <text evidence="10">The sequence shown here is derived from an EMBL/GenBank/DDBJ whole genome shotgun (WGS) entry which is preliminary data.</text>
</comment>
<dbReference type="GO" id="GO:0055085">
    <property type="term" value="P:transmembrane transport"/>
    <property type="evidence" value="ECO:0007669"/>
    <property type="project" value="InterPro"/>
</dbReference>
<dbReference type="PANTHER" id="PTHR43744">
    <property type="entry name" value="ABC TRANSPORTER PERMEASE PROTEIN MG189-RELATED-RELATED"/>
    <property type="match status" value="1"/>
</dbReference>
<evidence type="ECO:0000256" key="6">
    <source>
        <dbReference type="ARBA" id="ARBA00023136"/>
    </source>
</evidence>
<feature type="transmembrane region" description="Helical" evidence="7">
    <location>
        <begin position="182"/>
        <end position="202"/>
    </location>
</feature>
<dbReference type="Gene3D" id="1.10.3720.10">
    <property type="entry name" value="MetI-like"/>
    <property type="match status" value="2"/>
</dbReference>
<feature type="domain" description="ABC transmembrane type-1" evidence="9">
    <location>
        <begin position="451"/>
        <end position="643"/>
    </location>
</feature>
<feature type="compositionally biased region" description="Basic residues" evidence="8">
    <location>
        <begin position="324"/>
        <end position="339"/>
    </location>
</feature>
<protein>
    <submittedName>
        <fullName evidence="10">L-arabinose transport system permease protein AraQ</fullName>
    </submittedName>
</protein>
<dbReference type="GO" id="GO:0005886">
    <property type="term" value="C:plasma membrane"/>
    <property type="evidence" value="ECO:0007669"/>
    <property type="project" value="UniProtKB-SubCell"/>
</dbReference>
<feature type="transmembrane region" description="Helical" evidence="7">
    <location>
        <begin position="36"/>
        <end position="62"/>
    </location>
</feature>